<sequence>MKKGALTAGAVALGTAGAGTAAAQDGGSVVVFADDYEPGVEFTVASALNDGTKDELFSEAGLEDEFDTPDDWDIYIISYDLGGSAPQLGFLMSEDVDLSAGDSETMGADGQFRNAELSLVEATPGESGNSSADEEDDEEDEEDDEEDDAVATPSNNETETDNSSVGN</sequence>
<dbReference type="EMBL" id="JAMQOT010000004">
    <property type="protein sequence ID" value="MDF9746537.1"/>
    <property type="molecule type" value="Genomic_DNA"/>
</dbReference>
<evidence type="ECO:0000256" key="1">
    <source>
        <dbReference type="SAM" id="MobiDB-lite"/>
    </source>
</evidence>
<organism evidence="2 3">
    <name type="scientific">Natrinema salsiterrestre</name>
    <dbReference type="NCBI Taxonomy" id="2950540"/>
    <lineage>
        <taxon>Archaea</taxon>
        <taxon>Methanobacteriati</taxon>
        <taxon>Methanobacteriota</taxon>
        <taxon>Stenosarchaea group</taxon>
        <taxon>Halobacteria</taxon>
        <taxon>Halobacteriales</taxon>
        <taxon>Natrialbaceae</taxon>
        <taxon>Natrinema</taxon>
    </lineage>
</organism>
<accession>A0A9Q4Q3T4</accession>
<dbReference type="AlphaFoldDB" id="A0A9Q4Q3T4"/>
<dbReference type="Proteomes" id="UP001154061">
    <property type="component" value="Unassembled WGS sequence"/>
</dbReference>
<protein>
    <submittedName>
        <fullName evidence="2">Calcium-binding protein</fullName>
    </submittedName>
</protein>
<proteinExistence type="predicted"/>
<evidence type="ECO:0000313" key="2">
    <source>
        <dbReference type="EMBL" id="MDF9746537.1"/>
    </source>
</evidence>
<feature type="compositionally biased region" description="Polar residues" evidence="1">
    <location>
        <begin position="152"/>
        <end position="167"/>
    </location>
</feature>
<name>A0A9Q4Q3T4_9EURY</name>
<gene>
    <name evidence="2" type="ORF">NDI89_13180</name>
</gene>
<reference evidence="2" key="1">
    <citation type="submission" date="2022-06" db="EMBL/GenBank/DDBJ databases">
        <title>Natrinema sp. a new haloarchaeum isolate from saline soil.</title>
        <authorList>
            <person name="Strakova D."/>
            <person name="Galisteo C."/>
            <person name="Sanchez-Porro C."/>
            <person name="Ventosa A."/>
        </authorList>
    </citation>
    <scope>NUCLEOTIDE SEQUENCE</scope>
    <source>
        <strain evidence="2">S1CR25-10</strain>
    </source>
</reference>
<feature type="region of interest" description="Disordered" evidence="1">
    <location>
        <begin position="100"/>
        <end position="167"/>
    </location>
</feature>
<keyword evidence="3" id="KW-1185">Reference proteome</keyword>
<comment type="caution">
    <text evidence="2">The sequence shown here is derived from an EMBL/GenBank/DDBJ whole genome shotgun (WGS) entry which is preliminary data.</text>
</comment>
<dbReference type="RefSeq" id="WP_277522081.1">
    <property type="nucleotide sequence ID" value="NZ_JAMQOT010000004.1"/>
</dbReference>
<evidence type="ECO:0000313" key="3">
    <source>
        <dbReference type="Proteomes" id="UP001154061"/>
    </source>
</evidence>
<feature type="compositionally biased region" description="Acidic residues" evidence="1">
    <location>
        <begin position="132"/>
        <end position="149"/>
    </location>
</feature>